<dbReference type="AlphaFoldDB" id="A0A6I9XCM7"/>
<protein>
    <submittedName>
        <fullName evidence="4">Protein argonaute-1-like</fullName>
    </submittedName>
</protein>
<dbReference type="PANTHER" id="PTHR22891">
    <property type="entry name" value="EUKARYOTIC TRANSLATION INITIATION FACTOR 2C"/>
    <property type="match status" value="1"/>
</dbReference>
<evidence type="ECO:0000259" key="2">
    <source>
        <dbReference type="Pfam" id="PF16486"/>
    </source>
</evidence>
<dbReference type="RefSeq" id="XP_013908908.1">
    <property type="nucleotide sequence ID" value="XM_014053433.1"/>
</dbReference>
<organism evidence="3 4">
    <name type="scientific">Thamnophis sirtalis</name>
    <dbReference type="NCBI Taxonomy" id="35019"/>
    <lineage>
        <taxon>Eukaryota</taxon>
        <taxon>Metazoa</taxon>
        <taxon>Chordata</taxon>
        <taxon>Craniata</taxon>
        <taxon>Vertebrata</taxon>
        <taxon>Euteleostomi</taxon>
        <taxon>Lepidosauria</taxon>
        <taxon>Squamata</taxon>
        <taxon>Bifurcata</taxon>
        <taxon>Unidentata</taxon>
        <taxon>Episquamata</taxon>
        <taxon>Toxicofera</taxon>
        <taxon>Serpentes</taxon>
        <taxon>Colubroidea</taxon>
        <taxon>Colubridae</taxon>
        <taxon>Natricinae</taxon>
        <taxon>Thamnophis</taxon>
    </lineage>
</organism>
<dbReference type="InterPro" id="IPR032474">
    <property type="entry name" value="Argonaute_N"/>
</dbReference>
<dbReference type="SUPFAM" id="SSF101690">
    <property type="entry name" value="PAZ domain"/>
    <property type="match status" value="1"/>
</dbReference>
<dbReference type="GeneID" id="106538809"/>
<dbReference type="KEGG" id="tsr:106538809"/>
<sequence length="220" mass="24592">MPEDEPLRSEGVPYATGEEQRATSSSSTRKSEGIGPKPKGCSAVDVSSGERKVRCSVAAGTYLPPLQQVFQAPRRPGIGTVGKPIKLLANYFEVDIPKIDVYHYEVDIKPDKCPRRVNREVVEYMVQHFKPQIFGDRKPVYDGKKNIYTVTALPIGNERVDFEVTIPGEGKDRIFKVSIKWMAIVSWRMLHEALVSGQIPVPLESVQALDVAMRHLASMR</sequence>
<name>A0A6I9XCM7_9SAUR</name>
<accession>A0A6I9XCM7</accession>
<proteinExistence type="predicted"/>
<feature type="region of interest" description="Disordered" evidence="1">
    <location>
        <begin position="1"/>
        <end position="45"/>
    </location>
</feature>
<evidence type="ECO:0000256" key="1">
    <source>
        <dbReference type="SAM" id="MobiDB-lite"/>
    </source>
</evidence>
<dbReference type="OrthoDB" id="10252740at2759"/>
<reference evidence="4" key="1">
    <citation type="submission" date="2025-08" db="UniProtKB">
        <authorList>
            <consortium name="RefSeq"/>
        </authorList>
    </citation>
    <scope>IDENTIFICATION</scope>
    <source>
        <tissue evidence="4">Skeletal muscle</tissue>
    </source>
</reference>
<keyword evidence="3" id="KW-1185">Reference proteome</keyword>
<evidence type="ECO:0000313" key="4">
    <source>
        <dbReference type="RefSeq" id="XP_013908908.1"/>
    </source>
</evidence>
<evidence type="ECO:0000313" key="3">
    <source>
        <dbReference type="Proteomes" id="UP000504617"/>
    </source>
</evidence>
<dbReference type="Proteomes" id="UP000504617">
    <property type="component" value="Unplaced"/>
</dbReference>
<gene>
    <name evidence="4" type="primary">LOC106538809</name>
</gene>
<feature type="domain" description="Protein argonaute N-terminal" evidence="2">
    <location>
        <begin position="83"/>
        <end position="213"/>
    </location>
</feature>
<dbReference type="Pfam" id="PF16486">
    <property type="entry name" value="ArgoN"/>
    <property type="match status" value="1"/>
</dbReference>
<dbReference type="InterPro" id="IPR036085">
    <property type="entry name" value="PAZ_dom_sf"/>
</dbReference>